<dbReference type="Proteomes" id="UP000030762">
    <property type="component" value="Unassembled WGS sequence"/>
</dbReference>
<keyword evidence="2" id="KW-0732">Signal</keyword>
<evidence type="ECO:0000256" key="1">
    <source>
        <dbReference type="SAM" id="MobiDB-lite"/>
    </source>
</evidence>
<evidence type="ECO:0000313" key="4">
    <source>
        <dbReference type="Proteomes" id="UP000030762"/>
    </source>
</evidence>
<accession>T0PZP0</accession>
<keyword evidence="4" id="KW-1185">Reference proteome</keyword>
<gene>
    <name evidence="3" type="ORF">SDRG_15590</name>
</gene>
<dbReference type="GeneID" id="19956317"/>
<dbReference type="VEuPathDB" id="FungiDB:SDRG_15590"/>
<proteinExistence type="predicted"/>
<feature type="chain" id="PRO_5004569169" description="Secreted protein" evidence="2">
    <location>
        <begin position="23"/>
        <end position="106"/>
    </location>
</feature>
<sequence length="106" mass="11081">MMAPIALLLAIAIALAPQDAHAETSVANKVNDVDPWIFDPSQWSNFHAANPNADDDGSEAPKPVGDVDPSIYDPNQWSNFHAANPNADGVASDTPVMSPAAPSPAH</sequence>
<dbReference type="AlphaFoldDB" id="T0PZP0"/>
<dbReference type="RefSeq" id="XP_008619990.1">
    <property type="nucleotide sequence ID" value="XM_008621768.1"/>
</dbReference>
<organism evidence="3 4">
    <name type="scientific">Saprolegnia diclina (strain VS20)</name>
    <dbReference type="NCBI Taxonomy" id="1156394"/>
    <lineage>
        <taxon>Eukaryota</taxon>
        <taxon>Sar</taxon>
        <taxon>Stramenopiles</taxon>
        <taxon>Oomycota</taxon>
        <taxon>Saprolegniomycetes</taxon>
        <taxon>Saprolegniales</taxon>
        <taxon>Saprolegniaceae</taxon>
        <taxon>Saprolegnia</taxon>
    </lineage>
</organism>
<reference evidence="3 4" key="1">
    <citation type="submission" date="2012-04" db="EMBL/GenBank/DDBJ databases">
        <title>The Genome Sequence of Saprolegnia declina VS20.</title>
        <authorList>
            <consortium name="The Broad Institute Genome Sequencing Platform"/>
            <person name="Russ C."/>
            <person name="Nusbaum C."/>
            <person name="Tyler B."/>
            <person name="van West P."/>
            <person name="Dieguez-Uribeondo J."/>
            <person name="de Bruijn I."/>
            <person name="Tripathy S."/>
            <person name="Jiang R."/>
            <person name="Young S.K."/>
            <person name="Zeng Q."/>
            <person name="Gargeya S."/>
            <person name="Fitzgerald M."/>
            <person name="Haas B."/>
            <person name="Abouelleil A."/>
            <person name="Alvarado L."/>
            <person name="Arachchi H.M."/>
            <person name="Berlin A."/>
            <person name="Chapman S.B."/>
            <person name="Goldberg J."/>
            <person name="Griggs A."/>
            <person name="Gujja S."/>
            <person name="Hansen M."/>
            <person name="Howarth C."/>
            <person name="Imamovic A."/>
            <person name="Larimer J."/>
            <person name="McCowen C."/>
            <person name="Montmayeur A."/>
            <person name="Murphy C."/>
            <person name="Neiman D."/>
            <person name="Pearson M."/>
            <person name="Priest M."/>
            <person name="Roberts A."/>
            <person name="Saif S."/>
            <person name="Shea T."/>
            <person name="Sisk P."/>
            <person name="Sykes S."/>
            <person name="Wortman J."/>
            <person name="Nusbaum C."/>
            <person name="Birren B."/>
        </authorList>
    </citation>
    <scope>NUCLEOTIDE SEQUENCE [LARGE SCALE GENOMIC DNA]</scope>
    <source>
        <strain evidence="3 4">VS20</strain>
    </source>
</reference>
<dbReference type="InParanoid" id="T0PZP0"/>
<evidence type="ECO:0000313" key="3">
    <source>
        <dbReference type="EMBL" id="EQC26560.1"/>
    </source>
</evidence>
<feature type="signal peptide" evidence="2">
    <location>
        <begin position="1"/>
        <end position="22"/>
    </location>
</feature>
<protein>
    <recommendedName>
        <fullName evidence="5">Secreted protein</fullName>
    </recommendedName>
</protein>
<name>T0PZP0_SAPDV</name>
<evidence type="ECO:0008006" key="5">
    <source>
        <dbReference type="Google" id="ProtNLM"/>
    </source>
</evidence>
<dbReference type="EMBL" id="JH767227">
    <property type="protein sequence ID" value="EQC26560.1"/>
    <property type="molecule type" value="Genomic_DNA"/>
</dbReference>
<feature type="region of interest" description="Disordered" evidence="1">
    <location>
        <begin position="41"/>
        <end position="106"/>
    </location>
</feature>
<evidence type="ECO:0000256" key="2">
    <source>
        <dbReference type="SAM" id="SignalP"/>
    </source>
</evidence>